<evidence type="ECO:0000259" key="2">
    <source>
        <dbReference type="Pfam" id="PF01855"/>
    </source>
</evidence>
<dbReference type="EMBL" id="BARW01019387">
    <property type="protein sequence ID" value="GAI94703.1"/>
    <property type="molecule type" value="Genomic_DNA"/>
</dbReference>
<name>X1SP39_9ZZZZ</name>
<protein>
    <recommendedName>
        <fullName evidence="2">Pyruvate flavodoxin/ferredoxin oxidoreductase pyrimidine binding domain-containing protein</fullName>
    </recommendedName>
</protein>
<gene>
    <name evidence="3" type="ORF">S12H4_32970</name>
</gene>
<feature type="non-terminal residue" evidence="3">
    <location>
        <position position="1"/>
    </location>
</feature>
<dbReference type="Pfam" id="PF01855">
    <property type="entry name" value="POR_N"/>
    <property type="match status" value="1"/>
</dbReference>
<feature type="non-terminal residue" evidence="3">
    <location>
        <position position="274"/>
    </location>
</feature>
<dbReference type="InterPro" id="IPR009014">
    <property type="entry name" value="Transketo_C/PFOR_II"/>
</dbReference>
<dbReference type="Gene3D" id="3.40.50.970">
    <property type="match status" value="1"/>
</dbReference>
<dbReference type="GO" id="GO:0016491">
    <property type="term" value="F:oxidoreductase activity"/>
    <property type="evidence" value="ECO:0007669"/>
    <property type="project" value="UniProtKB-KW"/>
</dbReference>
<sequence>VVATAYPGTPSTEILENVARMDGVYAEWSTNEKVALEVGMGAAYGGVRALVSMKHVGLNVAADPLFAVSTTGIVGGLVIVSCDDPGEHSSQGEQDNRHFARIAKVPMLEPTNSQDAYELMEWAFNISEEFDTPVLLRSTTRISHCKTVVDVNKERKADLRPPSFTRSPAKYVMVPSNARVRRHAMEERIIKLQAYVEDFPLNEMLLADRKLGVISNGVAYQYAREVFKDASHLKLTTIYPIPANLIRRFAQEVERVVVVEELDPYLEDEVRRLG</sequence>
<feature type="domain" description="Pyruvate flavodoxin/ferredoxin oxidoreductase pyrimidine binding" evidence="2">
    <location>
        <begin position="2"/>
        <end position="180"/>
    </location>
</feature>
<dbReference type="CDD" id="cd07034">
    <property type="entry name" value="TPP_PYR_PFOR_IOR-alpha_like"/>
    <property type="match status" value="1"/>
</dbReference>
<dbReference type="InterPro" id="IPR050722">
    <property type="entry name" value="Pyruvate:ferred/Flavod_OxRd"/>
</dbReference>
<dbReference type="AlphaFoldDB" id="X1SP39"/>
<dbReference type="InterPro" id="IPR002880">
    <property type="entry name" value="Pyrv_Fd/Flavodoxin_OxRdtase_N"/>
</dbReference>
<reference evidence="3" key="1">
    <citation type="journal article" date="2014" name="Front. Microbiol.">
        <title>High frequency of phylogenetically diverse reductive dehalogenase-homologous genes in deep subseafloor sedimentary metagenomes.</title>
        <authorList>
            <person name="Kawai M."/>
            <person name="Futagami T."/>
            <person name="Toyoda A."/>
            <person name="Takaki Y."/>
            <person name="Nishi S."/>
            <person name="Hori S."/>
            <person name="Arai W."/>
            <person name="Tsubouchi T."/>
            <person name="Morono Y."/>
            <person name="Uchiyama I."/>
            <person name="Ito T."/>
            <person name="Fujiyama A."/>
            <person name="Inagaki F."/>
            <person name="Takami H."/>
        </authorList>
    </citation>
    <scope>NUCLEOTIDE SEQUENCE</scope>
    <source>
        <strain evidence="3">Expedition CK06-06</strain>
    </source>
</reference>
<accession>X1SP39</accession>
<evidence type="ECO:0000313" key="3">
    <source>
        <dbReference type="EMBL" id="GAI94703.1"/>
    </source>
</evidence>
<dbReference type="FunFam" id="3.40.50.970:FF:000039">
    <property type="entry name" value="Indolepyruvate oxidoreductase subunit IorA"/>
    <property type="match status" value="1"/>
</dbReference>
<dbReference type="InterPro" id="IPR029061">
    <property type="entry name" value="THDP-binding"/>
</dbReference>
<comment type="caution">
    <text evidence="3">The sequence shown here is derived from an EMBL/GenBank/DDBJ whole genome shotgun (WGS) entry which is preliminary data.</text>
</comment>
<dbReference type="SUPFAM" id="SSF52518">
    <property type="entry name" value="Thiamin diphosphate-binding fold (THDP-binding)"/>
    <property type="match status" value="1"/>
</dbReference>
<dbReference type="SUPFAM" id="SSF52922">
    <property type="entry name" value="TK C-terminal domain-like"/>
    <property type="match status" value="1"/>
</dbReference>
<dbReference type="PANTHER" id="PTHR32154:SF30">
    <property type="entry name" value="2-OXOACID OXIDOREDUCTASE (FERREDOXIN)"/>
    <property type="match status" value="1"/>
</dbReference>
<dbReference type="PANTHER" id="PTHR32154">
    <property type="entry name" value="PYRUVATE-FLAVODOXIN OXIDOREDUCTASE-RELATED"/>
    <property type="match status" value="1"/>
</dbReference>
<evidence type="ECO:0000256" key="1">
    <source>
        <dbReference type="ARBA" id="ARBA00023002"/>
    </source>
</evidence>
<dbReference type="GO" id="GO:0006979">
    <property type="term" value="P:response to oxidative stress"/>
    <property type="evidence" value="ECO:0007669"/>
    <property type="project" value="TreeGrafter"/>
</dbReference>
<proteinExistence type="predicted"/>
<keyword evidence="1" id="KW-0560">Oxidoreductase</keyword>
<organism evidence="3">
    <name type="scientific">marine sediment metagenome</name>
    <dbReference type="NCBI Taxonomy" id="412755"/>
    <lineage>
        <taxon>unclassified sequences</taxon>
        <taxon>metagenomes</taxon>
        <taxon>ecological metagenomes</taxon>
    </lineage>
</organism>